<dbReference type="PANTHER" id="PTHR46623">
    <property type="entry name" value="CARBOXYMETHYLENEBUTENOLIDASE-RELATED"/>
    <property type="match status" value="1"/>
</dbReference>
<organism evidence="2 3">
    <name type="scientific">Candidatus Nitrospira kreftii</name>
    <dbReference type="NCBI Taxonomy" id="2652173"/>
    <lineage>
        <taxon>Bacteria</taxon>
        <taxon>Pseudomonadati</taxon>
        <taxon>Nitrospirota</taxon>
        <taxon>Nitrospiria</taxon>
        <taxon>Nitrospirales</taxon>
        <taxon>Nitrospiraceae</taxon>
        <taxon>Nitrospira</taxon>
    </lineage>
</organism>
<dbReference type="AlphaFoldDB" id="A0A7S8FFY4"/>
<protein>
    <submittedName>
        <fullName evidence="2">Carboxymethylenebutenolidase</fullName>
    </submittedName>
</protein>
<feature type="domain" description="Dienelactone hydrolase" evidence="1">
    <location>
        <begin position="19"/>
        <end position="233"/>
    </location>
</feature>
<dbReference type="GO" id="GO:0016787">
    <property type="term" value="F:hydrolase activity"/>
    <property type="evidence" value="ECO:0007669"/>
    <property type="project" value="InterPro"/>
</dbReference>
<proteinExistence type="predicted"/>
<dbReference type="EMBL" id="CP047423">
    <property type="protein sequence ID" value="QPD05062.1"/>
    <property type="molecule type" value="Genomic_DNA"/>
</dbReference>
<dbReference type="Proteomes" id="UP000593737">
    <property type="component" value="Chromosome"/>
</dbReference>
<name>A0A7S8FFY4_9BACT</name>
<evidence type="ECO:0000313" key="2">
    <source>
        <dbReference type="EMBL" id="QPD05062.1"/>
    </source>
</evidence>
<dbReference type="PANTHER" id="PTHR46623:SF6">
    <property type="entry name" value="ALPHA_BETA-HYDROLASES SUPERFAMILY PROTEIN"/>
    <property type="match status" value="1"/>
</dbReference>
<dbReference type="InterPro" id="IPR029058">
    <property type="entry name" value="AB_hydrolase_fold"/>
</dbReference>
<dbReference type="Pfam" id="PF01738">
    <property type="entry name" value="DLH"/>
    <property type="match status" value="1"/>
</dbReference>
<dbReference type="KEGG" id="nkf:Nkreftii_002836"/>
<dbReference type="InterPro" id="IPR051049">
    <property type="entry name" value="Dienelactone_hydrolase-like"/>
</dbReference>
<accession>A0A7S8FFY4</accession>
<dbReference type="SUPFAM" id="SSF53474">
    <property type="entry name" value="alpha/beta-Hydrolases"/>
    <property type="match status" value="1"/>
</dbReference>
<dbReference type="Gene3D" id="3.40.50.1820">
    <property type="entry name" value="alpha/beta hydrolase"/>
    <property type="match status" value="1"/>
</dbReference>
<evidence type="ECO:0000259" key="1">
    <source>
        <dbReference type="Pfam" id="PF01738"/>
    </source>
</evidence>
<sequence length="234" mass="25695">MAESIRETTVQYQSGKVGMKAFVAAPQTTEKRPTIIIVQEWWGLTDHMKDIARRYAAEGYVAIAPDLYSRLGHALTTDAGEAGKLMNSLKQEDGLTDLNATVNYLKSVPEVDATKIGITGFCMGGSYALMLPCINSEIKAAVPFYGQVPNPDNPIQKLACPILYIYGEDDGWITKADVQRLAAALKKYGKAGEIKTYPGAPHAFFRDTDPSVYRPEAAKDAWARTKAFFQQHLG</sequence>
<gene>
    <name evidence="2" type="ORF">Nkreftii_002836</name>
</gene>
<dbReference type="InterPro" id="IPR002925">
    <property type="entry name" value="Dienelactn_hydro"/>
</dbReference>
<evidence type="ECO:0000313" key="3">
    <source>
        <dbReference type="Proteomes" id="UP000593737"/>
    </source>
</evidence>
<reference evidence="2 3" key="1">
    <citation type="journal article" date="2020" name="ISME J.">
        <title>Enrichment and physiological characterization of a novel comammox Nitrospira indicates ammonium inhibition of complete nitrification.</title>
        <authorList>
            <person name="Sakoula D."/>
            <person name="Koch H."/>
            <person name="Frank J."/>
            <person name="Jetten M.S.M."/>
            <person name="van Kessel M.A.H.J."/>
            <person name="Lucker S."/>
        </authorList>
    </citation>
    <scope>NUCLEOTIDE SEQUENCE [LARGE SCALE GENOMIC DNA]</scope>
    <source>
        <strain evidence="2">Comreactor17</strain>
    </source>
</reference>